<dbReference type="KEGG" id="pta:HPL003_14710"/>
<reference key="2">
    <citation type="submission" date="2011-11" db="EMBL/GenBank/DDBJ databases">
        <authorList>
            <person name="Shin S.H."/>
            <person name="Kim S."/>
            <person name="Kim J.Y."/>
        </authorList>
    </citation>
    <scope>NUCLEOTIDE SEQUENCE</scope>
    <source>
        <strain>HPL-003</strain>
    </source>
</reference>
<dbReference type="RefSeq" id="WP_014280415.1">
    <property type="nucleotide sequence ID" value="NC_016641.1"/>
</dbReference>
<sequence length="218" mass="25251">MILKVKFNKQDIKNIVRMKKVWGQEVGNGETELYYYHIIDVLNRKWQTIGYNVSDAIRVFQNGSDDKWTYIIEQAPFNPDLTTNDLINMLSITSDASCTRNAIQIILNTVERRNAFVNRITNVNEESVLFLLGAMQEQYLTYNQLLDEEFIKLYTANPVNALTLYFLEPVDIIAFWEWEAAGGTCEKAIHYKFEKPLMTLIQAIERAEDETRGLASGY</sequence>
<gene>
    <name evidence="1" type="ordered locus">HPL003_14710</name>
</gene>
<accession>G7W2A9</accession>
<reference evidence="2" key="1">
    <citation type="submission" date="2011-11" db="EMBL/GenBank/DDBJ databases">
        <title>Complete sequence of Paenibacillus terrae HPL-003.</title>
        <authorList>
            <person name="Shin S.H."/>
            <person name="Kim S."/>
            <person name="Kim J.Y."/>
        </authorList>
    </citation>
    <scope>NUCLEOTIDE SEQUENCE [LARGE SCALE GENOMIC DNA]</scope>
    <source>
        <strain evidence="2">HPL-003</strain>
    </source>
</reference>
<name>G7W2A9_PAETH</name>
<evidence type="ECO:0000313" key="2">
    <source>
        <dbReference type="Proteomes" id="UP000005876"/>
    </source>
</evidence>
<dbReference type="STRING" id="985665.HPL003_14710"/>
<dbReference type="eggNOG" id="ENOG503067Z">
    <property type="taxonomic scope" value="Bacteria"/>
</dbReference>
<dbReference type="OrthoDB" id="2641306at2"/>
<dbReference type="Proteomes" id="UP000005876">
    <property type="component" value="Chromosome"/>
</dbReference>
<dbReference type="HOGENOM" id="CLU_111556_0_0_9"/>
<protein>
    <submittedName>
        <fullName evidence="1">Uncharacterized protein</fullName>
    </submittedName>
</protein>
<proteinExistence type="predicted"/>
<dbReference type="EMBL" id="CP003107">
    <property type="protein sequence ID" value="AET59693.1"/>
    <property type="molecule type" value="Genomic_DNA"/>
</dbReference>
<dbReference type="AlphaFoldDB" id="G7W2A9"/>
<evidence type="ECO:0000313" key="1">
    <source>
        <dbReference type="EMBL" id="AET59693.1"/>
    </source>
</evidence>
<reference evidence="1 2" key="3">
    <citation type="journal article" date="2012" name="J. Bacteriol.">
        <title>Genome Sequence of Paenibacillus terrae HPL-003, a Xylanase-Producing Bacterium Isolated from Soil Found in Forest Residue.</title>
        <authorList>
            <person name="Shin S.H."/>
            <person name="Kim S."/>
            <person name="Kim J.Y."/>
            <person name="Song H.Y."/>
            <person name="Cho S.J."/>
            <person name="Kim D.R."/>
            <person name="Lee K.I."/>
            <person name="Lim H.K."/>
            <person name="Park N.J."/>
            <person name="Hwang I.T."/>
            <person name="Yang K.S."/>
        </authorList>
    </citation>
    <scope>NUCLEOTIDE SEQUENCE [LARGE SCALE GENOMIC DNA]</scope>
    <source>
        <strain evidence="1 2">HPL-003</strain>
    </source>
</reference>
<organism evidence="1 2">
    <name type="scientific">Paenibacillus terrae (strain HPL-003)</name>
    <dbReference type="NCBI Taxonomy" id="985665"/>
    <lineage>
        <taxon>Bacteria</taxon>
        <taxon>Bacillati</taxon>
        <taxon>Bacillota</taxon>
        <taxon>Bacilli</taxon>
        <taxon>Bacillales</taxon>
        <taxon>Paenibacillaceae</taxon>
        <taxon>Paenibacillus</taxon>
    </lineage>
</organism>